<dbReference type="RefSeq" id="WP_380317877.1">
    <property type="nucleotide sequence ID" value="NZ_JBHYPW010000005.1"/>
</dbReference>
<feature type="transmembrane region" description="Helical" evidence="1">
    <location>
        <begin position="122"/>
        <end position="143"/>
    </location>
</feature>
<gene>
    <name evidence="2" type="ORF">ACFW6T_01145</name>
</gene>
<sequence length="166" mass="17289">MAHPPPPADTGRQAGGPPRFDAAGAFLAATALLGATNLFLGFTDVVDGWYDSSSVSYYDQRGAFAWLPALLFLGGLAAVRALASHHRADRSWPLLFTTAAVVPFLLTLIASAHPTGLATGEILYLVFGLLQLLAAAAAALLGLGRITFTAHPDPDPDPPPKTDEDA</sequence>
<organism evidence="2 3">
    <name type="scientific">Kitasatospora phosalacinea</name>
    <dbReference type="NCBI Taxonomy" id="2065"/>
    <lineage>
        <taxon>Bacteria</taxon>
        <taxon>Bacillati</taxon>
        <taxon>Actinomycetota</taxon>
        <taxon>Actinomycetes</taxon>
        <taxon>Kitasatosporales</taxon>
        <taxon>Streptomycetaceae</taxon>
        <taxon>Kitasatospora</taxon>
    </lineage>
</organism>
<proteinExistence type="predicted"/>
<dbReference type="InterPro" id="IPR035166">
    <property type="entry name" value="DUF5336"/>
</dbReference>
<dbReference type="Proteomes" id="UP001599542">
    <property type="component" value="Unassembled WGS sequence"/>
</dbReference>
<feature type="transmembrane region" description="Helical" evidence="1">
    <location>
        <begin position="22"/>
        <end position="43"/>
    </location>
</feature>
<comment type="caution">
    <text evidence="2">The sequence shown here is derived from an EMBL/GenBank/DDBJ whole genome shotgun (WGS) entry which is preliminary data.</text>
</comment>
<keyword evidence="1" id="KW-0472">Membrane</keyword>
<keyword evidence="1" id="KW-1133">Transmembrane helix</keyword>
<feature type="transmembrane region" description="Helical" evidence="1">
    <location>
        <begin position="92"/>
        <end position="110"/>
    </location>
</feature>
<reference evidence="2 3" key="1">
    <citation type="submission" date="2024-09" db="EMBL/GenBank/DDBJ databases">
        <title>The Natural Products Discovery Center: Release of the First 8490 Sequenced Strains for Exploring Actinobacteria Biosynthetic Diversity.</title>
        <authorList>
            <person name="Kalkreuter E."/>
            <person name="Kautsar S.A."/>
            <person name="Yang D."/>
            <person name="Bader C.D."/>
            <person name="Teijaro C.N."/>
            <person name="Fluegel L."/>
            <person name="Davis C.M."/>
            <person name="Simpson J.R."/>
            <person name="Lauterbach L."/>
            <person name="Steele A.D."/>
            <person name="Gui C."/>
            <person name="Meng S."/>
            <person name="Li G."/>
            <person name="Viehrig K."/>
            <person name="Ye F."/>
            <person name="Su P."/>
            <person name="Kiefer A.F."/>
            <person name="Nichols A."/>
            <person name="Cepeda A.J."/>
            <person name="Yan W."/>
            <person name="Fan B."/>
            <person name="Jiang Y."/>
            <person name="Adhikari A."/>
            <person name="Zheng C.-J."/>
            <person name="Schuster L."/>
            <person name="Cowan T.M."/>
            <person name="Smanski M.J."/>
            <person name="Chevrette M.G."/>
            <person name="De Carvalho L.P.S."/>
            <person name="Shen B."/>
        </authorList>
    </citation>
    <scope>NUCLEOTIDE SEQUENCE [LARGE SCALE GENOMIC DNA]</scope>
    <source>
        <strain evidence="2 3">NPDC058753</strain>
    </source>
</reference>
<feature type="transmembrane region" description="Helical" evidence="1">
    <location>
        <begin position="63"/>
        <end position="83"/>
    </location>
</feature>
<dbReference type="EMBL" id="JBHYPX010000001">
    <property type="protein sequence ID" value="MFE1350576.1"/>
    <property type="molecule type" value="Genomic_DNA"/>
</dbReference>
<evidence type="ECO:0000256" key="1">
    <source>
        <dbReference type="SAM" id="Phobius"/>
    </source>
</evidence>
<name>A0ABW6GCX7_9ACTN</name>
<keyword evidence="1" id="KW-0812">Transmembrane</keyword>
<accession>A0ABW6GCX7</accession>
<dbReference type="Pfam" id="PF17270">
    <property type="entry name" value="DUF5336"/>
    <property type="match status" value="1"/>
</dbReference>
<evidence type="ECO:0000313" key="3">
    <source>
        <dbReference type="Proteomes" id="UP001599542"/>
    </source>
</evidence>
<evidence type="ECO:0000313" key="2">
    <source>
        <dbReference type="EMBL" id="MFE1350576.1"/>
    </source>
</evidence>
<keyword evidence="3" id="KW-1185">Reference proteome</keyword>
<protein>
    <submittedName>
        <fullName evidence="2">DUF5336 domain-containing protein</fullName>
    </submittedName>
</protein>